<dbReference type="eggNOG" id="COG1018">
    <property type="taxonomic scope" value="Bacteria"/>
</dbReference>
<protein>
    <recommendedName>
        <fullName evidence="3">FAD-binding FR-type domain-containing protein</fullName>
    </recommendedName>
</protein>
<gene>
    <name evidence="1" type="ORF">LG45_16090</name>
</gene>
<evidence type="ECO:0008006" key="3">
    <source>
        <dbReference type="Google" id="ProtNLM"/>
    </source>
</evidence>
<dbReference type="InterPro" id="IPR017938">
    <property type="entry name" value="Riboflavin_synthase-like_b-brl"/>
</dbReference>
<dbReference type="SUPFAM" id="SSF52343">
    <property type="entry name" value="Ferredoxin reductase-like, C-terminal NADP-linked domain"/>
    <property type="match status" value="1"/>
</dbReference>
<dbReference type="SUPFAM" id="SSF63380">
    <property type="entry name" value="Riboflavin synthase domain-like"/>
    <property type="match status" value="1"/>
</dbReference>
<proteinExistence type="predicted"/>
<keyword evidence="2" id="KW-1185">Reference proteome</keyword>
<name>A0A095SQJ0_9FLAO</name>
<dbReference type="Gene3D" id="3.40.50.80">
    <property type="entry name" value="Nucleotide-binding domain of ferredoxin-NADP reductase (FNR) module"/>
    <property type="match status" value="1"/>
</dbReference>
<dbReference type="EMBL" id="JRHH01000006">
    <property type="protein sequence ID" value="KGD66941.1"/>
    <property type="molecule type" value="Genomic_DNA"/>
</dbReference>
<accession>A0A095SQJ0</accession>
<evidence type="ECO:0000313" key="2">
    <source>
        <dbReference type="Proteomes" id="UP000029554"/>
    </source>
</evidence>
<dbReference type="InterPro" id="IPR039261">
    <property type="entry name" value="FNR_nucleotide-bd"/>
</dbReference>
<reference evidence="1 2" key="1">
    <citation type="submission" date="2014-09" db="EMBL/GenBank/DDBJ databases">
        <title>Whole Genome Shotgun of Flavobacterium aquatile LMG 4008.</title>
        <authorList>
            <person name="Gale A.N."/>
            <person name="Pipes S.E."/>
            <person name="Newman J.D."/>
        </authorList>
    </citation>
    <scope>NUCLEOTIDE SEQUENCE [LARGE SCALE GENOMIC DNA]</scope>
    <source>
        <strain evidence="1 2">LMG 4008</strain>
    </source>
</reference>
<dbReference type="AlphaFoldDB" id="A0A095SQJ0"/>
<dbReference type="Proteomes" id="UP000029554">
    <property type="component" value="Unassembled WGS sequence"/>
</dbReference>
<evidence type="ECO:0000313" key="1">
    <source>
        <dbReference type="EMBL" id="KGD66941.1"/>
    </source>
</evidence>
<dbReference type="STRING" id="1453498.LG45_16090"/>
<sequence length="221" mass="25522">MQMGFIFPYKVKVVKKRFISDRIVKLSIERPYNYDCKLGQVIDLSIDAPQFGLEVDTFTIIDVSGNTFFDIIVKSCPNDSKISDYLSIINTNESIFISDAWDSQEYKGPGLFIVENIFIARILNILKKISPDSINISNHKLLLFNETKADVFFDSEMKKILGANYKNIYHGSQFDYYSLLKKRVYNLDQDIFICGTYKFEKNIMVALLNIGFNKEQIHTGK</sequence>
<organism evidence="1 2">
    <name type="scientific">Flavobacterium aquatile LMG 4008 = ATCC 11947</name>
    <dbReference type="NCBI Taxonomy" id="1453498"/>
    <lineage>
        <taxon>Bacteria</taxon>
        <taxon>Pseudomonadati</taxon>
        <taxon>Bacteroidota</taxon>
        <taxon>Flavobacteriia</taxon>
        <taxon>Flavobacteriales</taxon>
        <taxon>Flavobacteriaceae</taxon>
        <taxon>Flavobacterium</taxon>
    </lineage>
</organism>
<comment type="caution">
    <text evidence="1">The sequence shown here is derived from an EMBL/GenBank/DDBJ whole genome shotgun (WGS) entry which is preliminary data.</text>
</comment>